<dbReference type="RefSeq" id="WP_218595180.1">
    <property type="nucleotide sequence ID" value="NZ_JADQDI010000002.1"/>
</dbReference>
<comment type="caution">
    <text evidence="3">The sequence shown here is derived from an EMBL/GenBank/DDBJ whole genome shotgun (WGS) entry which is preliminary data.</text>
</comment>
<accession>A0ABS6U415</accession>
<gene>
    <name evidence="3" type="ORF">I4I82_03015</name>
</gene>
<evidence type="ECO:0008006" key="5">
    <source>
        <dbReference type="Google" id="ProtNLM"/>
    </source>
</evidence>
<dbReference type="Proteomes" id="UP000694300">
    <property type="component" value="Unassembled WGS sequence"/>
</dbReference>
<keyword evidence="2" id="KW-0732">Signal</keyword>
<sequence>MLRRAGCLTLATALLPLATAGAAYAQPRPCEVVVSSGRCLVEAIDPGRPGGPAEADDTGPDQDENGGVGPSRGNPPSGRPTQQDVPEEPAPRRPSLQPLIGENGGPTGFVVGPDRTDELLALLAEGGDPDAPAPLAVDPAIPAQLAINELELSGPVIRLSTSDNGFVGVPVWLWIERDQDLTGPRSATAAVGNAEVTATGRLASVEWELGPSGERVVCEGPGTPWTGQAGPSPDCGYVYELRSLPERTGGSGRWPIVATMVWQVGWVGISSGAPVSGQQTVRVSADTSVSVGEIQVLVSGGGS</sequence>
<evidence type="ECO:0000313" key="3">
    <source>
        <dbReference type="EMBL" id="MBW0126659.1"/>
    </source>
</evidence>
<feature type="compositionally biased region" description="Low complexity" evidence="1">
    <location>
        <begin position="71"/>
        <end position="80"/>
    </location>
</feature>
<evidence type="ECO:0000256" key="1">
    <source>
        <dbReference type="SAM" id="MobiDB-lite"/>
    </source>
</evidence>
<organism evidence="3 4">
    <name type="scientific">Pseudonocardia oceani</name>
    <dbReference type="NCBI Taxonomy" id="2792013"/>
    <lineage>
        <taxon>Bacteria</taxon>
        <taxon>Bacillati</taxon>
        <taxon>Actinomycetota</taxon>
        <taxon>Actinomycetes</taxon>
        <taxon>Pseudonocardiales</taxon>
        <taxon>Pseudonocardiaceae</taxon>
        <taxon>Pseudonocardia</taxon>
    </lineage>
</organism>
<reference evidence="3 4" key="1">
    <citation type="submission" date="2020-11" db="EMBL/GenBank/DDBJ databases">
        <title>Pseudonocardia abyssalis sp. nov. and Pseudonocardia oceani sp. nov., description and phylogenomic analysis of two novel actinomycetes isolated from the deep Southern Ocean.</title>
        <authorList>
            <person name="Parra J."/>
        </authorList>
    </citation>
    <scope>NUCLEOTIDE SEQUENCE [LARGE SCALE GENOMIC DNA]</scope>
    <source>
        <strain evidence="4">KRD185</strain>
    </source>
</reference>
<dbReference type="EMBL" id="JADQDF010000001">
    <property type="protein sequence ID" value="MBW0126659.1"/>
    <property type="molecule type" value="Genomic_DNA"/>
</dbReference>
<feature type="compositionally biased region" description="Acidic residues" evidence="1">
    <location>
        <begin position="54"/>
        <end position="64"/>
    </location>
</feature>
<protein>
    <recommendedName>
        <fullName evidence="5">ATP/GTP-binding protein</fullName>
    </recommendedName>
</protein>
<evidence type="ECO:0000313" key="4">
    <source>
        <dbReference type="Proteomes" id="UP000694300"/>
    </source>
</evidence>
<evidence type="ECO:0000256" key="2">
    <source>
        <dbReference type="SAM" id="SignalP"/>
    </source>
</evidence>
<proteinExistence type="predicted"/>
<feature type="chain" id="PRO_5046150853" description="ATP/GTP-binding protein" evidence="2">
    <location>
        <begin position="26"/>
        <end position="303"/>
    </location>
</feature>
<feature type="region of interest" description="Disordered" evidence="1">
    <location>
        <begin position="44"/>
        <end position="113"/>
    </location>
</feature>
<name>A0ABS6U415_9PSEU</name>
<keyword evidence="4" id="KW-1185">Reference proteome</keyword>
<feature type="signal peptide" evidence="2">
    <location>
        <begin position="1"/>
        <end position="25"/>
    </location>
</feature>